<protein>
    <submittedName>
        <fullName evidence="2">Uncharacterized protein</fullName>
    </submittedName>
</protein>
<name>A0A1M4UJV4_STRHI</name>
<dbReference type="OrthoDB" id="4773689at2"/>
<feature type="transmembrane region" description="Helical" evidence="1">
    <location>
        <begin position="101"/>
        <end position="121"/>
    </location>
</feature>
<sequence length="164" mass="17208">MAVVNVAVWLVVTALVVLRQLRPRPIRRKPAVVTSVLVGALGVAGTAFGVASVTKYHALSAGTVALVLLTFVVAVAFGAVRALSVRVSHDETGRALRQGTVATVVLWLASVGAHLGMGAWIDHTTHVGLLGTSTIYLYVALTLWTQSGVLRRRARPRTVPSGVA</sequence>
<feature type="transmembrane region" description="Helical" evidence="1">
    <location>
        <begin position="6"/>
        <end position="21"/>
    </location>
</feature>
<organism evidence="2 3">
    <name type="scientific">Streptoalloteichus hindustanus</name>
    <dbReference type="NCBI Taxonomy" id="2017"/>
    <lineage>
        <taxon>Bacteria</taxon>
        <taxon>Bacillati</taxon>
        <taxon>Actinomycetota</taxon>
        <taxon>Actinomycetes</taxon>
        <taxon>Pseudonocardiales</taxon>
        <taxon>Pseudonocardiaceae</taxon>
        <taxon>Streptoalloteichus</taxon>
    </lineage>
</organism>
<feature type="transmembrane region" description="Helical" evidence="1">
    <location>
        <begin position="33"/>
        <end position="53"/>
    </location>
</feature>
<reference evidence="2 3" key="1">
    <citation type="submission" date="2016-11" db="EMBL/GenBank/DDBJ databases">
        <authorList>
            <person name="Jaros S."/>
            <person name="Januszkiewicz K."/>
            <person name="Wedrychowicz H."/>
        </authorList>
    </citation>
    <scope>NUCLEOTIDE SEQUENCE [LARGE SCALE GENOMIC DNA]</scope>
    <source>
        <strain evidence="2 3">DSM 44523</strain>
    </source>
</reference>
<evidence type="ECO:0000313" key="2">
    <source>
        <dbReference type="EMBL" id="SHE56944.1"/>
    </source>
</evidence>
<accession>A0A1M4UJV4</accession>
<keyword evidence="1" id="KW-1133">Transmembrane helix</keyword>
<proteinExistence type="predicted"/>
<dbReference type="RefSeq" id="WP_073479616.1">
    <property type="nucleotide sequence ID" value="NZ_FQVN01000001.1"/>
</dbReference>
<dbReference type="Proteomes" id="UP000184501">
    <property type="component" value="Unassembled WGS sequence"/>
</dbReference>
<dbReference type="AlphaFoldDB" id="A0A1M4UJV4"/>
<feature type="transmembrane region" description="Helical" evidence="1">
    <location>
        <begin position="59"/>
        <end position="80"/>
    </location>
</feature>
<keyword evidence="1" id="KW-0472">Membrane</keyword>
<dbReference type="EMBL" id="FQVN01000001">
    <property type="protein sequence ID" value="SHE56944.1"/>
    <property type="molecule type" value="Genomic_DNA"/>
</dbReference>
<feature type="transmembrane region" description="Helical" evidence="1">
    <location>
        <begin position="127"/>
        <end position="145"/>
    </location>
</feature>
<gene>
    <name evidence="2" type="ORF">SAMN05444320_101452</name>
</gene>
<evidence type="ECO:0000256" key="1">
    <source>
        <dbReference type="SAM" id="Phobius"/>
    </source>
</evidence>
<evidence type="ECO:0000313" key="3">
    <source>
        <dbReference type="Proteomes" id="UP000184501"/>
    </source>
</evidence>
<keyword evidence="3" id="KW-1185">Reference proteome</keyword>
<keyword evidence="1" id="KW-0812">Transmembrane</keyword>